<feature type="binding site" evidence="4">
    <location>
        <position position="111"/>
    </location>
    <ligand>
        <name>Mg(2+)</name>
        <dbReference type="ChEBI" id="CHEBI:18420"/>
    </ligand>
</feature>
<dbReference type="EMBL" id="BRXY01000078">
    <property type="protein sequence ID" value="GMH62564.1"/>
    <property type="molecule type" value="Genomic_DNA"/>
</dbReference>
<dbReference type="PROSITE" id="PS50057">
    <property type="entry name" value="FERM_3"/>
    <property type="match status" value="1"/>
</dbReference>
<evidence type="ECO:0000313" key="7">
    <source>
        <dbReference type="Proteomes" id="UP001165085"/>
    </source>
</evidence>
<gene>
    <name evidence="6" type="ORF">TrST_g13595</name>
</gene>
<name>A0A9W6ZY80_9STRA</name>
<dbReference type="OrthoDB" id="365445at2759"/>
<keyword evidence="4" id="KW-0479">Metal-binding</keyword>
<proteinExistence type="predicted"/>
<evidence type="ECO:0000256" key="2">
    <source>
        <dbReference type="ARBA" id="ARBA00023134"/>
    </source>
</evidence>
<keyword evidence="7" id="KW-1185">Reference proteome</keyword>
<dbReference type="AlphaFoldDB" id="A0A9W6ZY80"/>
<dbReference type="Pfam" id="PF00025">
    <property type="entry name" value="Arf"/>
    <property type="match status" value="1"/>
</dbReference>
<keyword evidence="4" id="KW-0460">Magnesium</keyword>
<dbReference type="InterPro" id="IPR027417">
    <property type="entry name" value="P-loop_NTPase"/>
</dbReference>
<dbReference type="InterPro" id="IPR006689">
    <property type="entry name" value="Small_GTPase_ARF/SAR"/>
</dbReference>
<protein>
    <recommendedName>
        <fullName evidence="5">FERM domain-containing protein</fullName>
    </recommendedName>
</protein>
<feature type="binding site" evidence="3">
    <location>
        <begin position="66"/>
        <end position="73"/>
    </location>
    <ligand>
        <name>GTP</name>
        <dbReference type="ChEBI" id="CHEBI:37565"/>
    </ligand>
</feature>
<comment type="caution">
    <text evidence="6">The sequence shown here is derived from an EMBL/GenBank/DDBJ whole genome shotgun (WGS) entry which is preliminary data.</text>
</comment>
<feature type="domain" description="FERM" evidence="5">
    <location>
        <begin position="184"/>
        <end position="251"/>
    </location>
</feature>
<dbReference type="GO" id="GO:0005525">
    <property type="term" value="F:GTP binding"/>
    <property type="evidence" value="ECO:0007669"/>
    <property type="project" value="UniProtKB-KW"/>
</dbReference>
<accession>A0A9W6ZY80</accession>
<dbReference type="Gene3D" id="3.40.50.300">
    <property type="entry name" value="P-loop containing nucleotide triphosphate hydrolases"/>
    <property type="match status" value="1"/>
</dbReference>
<evidence type="ECO:0000313" key="6">
    <source>
        <dbReference type="EMBL" id="GMH62564.1"/>
    </source>
</evidence>
<dbReference type="GO" id="GO:0003924">
    <property type="term" value="F:GTPase activity"/>
    <property type="evidence" value="ECO:0007669"/>
    <property type="project" value="InterPro"/>
</dbReference>
<keyword evidence="1 3" id="KW-0547">Nucleotide-binding</keyword>
<dbReference type="Proteomes" id="UP001165085">
    <property type="component" value="Unassembled WGS sequence"/>
</dbReference>
<dbReference type="InterPro" id="IPR000299">
    <property type="entry name" value="FERM_domain"/>
</dbReference>
<sequence length="251" mass="27795">MTDQGKPALQRQTTNLIEKAARFNDISEKKTSSRDKRANFLSLGFFGEGNPSRALFNQTKNILVIGCKNAGKSLLLRNISRTCEVRTLRKLNKNQNTINSLPALTIQTVPTIGVENVTCTFDNQPLAFREVGSQLSPMWPSYFEQCSTIVFVLDVSNYSKIAGPATEIMSMLHGLMTSQSGKPKSIAIVLNKSDVASAEDVEKVTTFLRLQELCDAYTKHFGLPEESHLAIVLEISSSTGYNIQELLTWLS</sequence>
<feature type="binding site" evidence="3">
    <location>
        <begin position="191"/>
        <end position="194"/>
    </location>
    <ligand>
        <name>GTP</name>
        <dbReference type="ChEBI" id="CHEBI:37565"/>
    </ligand>
</feature>
<evidence type="ECO:0000256" key="4">
    <source>
        <dbReference type="PIRSR" id="PIRSR606689-2"/>
    </source>
</evidence>
<evidence type="ECO:0000256" key="1">
    <source>
        <dbReference type="ARBA" id="ARBA00022741"/>
    </source>
</evidence>
<evidence type="ECO:0000259" key="5">
    <source>
        <dbReference type="PROSITE" id="PS50057"/>
    </source>
</evidence>
<feature type="binding site" evidence="4">
    <location>
        <position position="73"/>
    </location>
    <ligand>
        <name>Mg(2+)</name>
        <dbReference type="ChEBI" id="CHEBI:18420"/>
    </ligand>
</feature>
<dbReference type="PANTHER" id="PTHR46688">
    <property type="entry name" value="ADP-RIBOSYLATION FACTOR-LIKE PROTEIN 16"/>
    <property type="match status" value="1"/>
</dbReference>
<reference evidence="7" key="1">
    <citation type="journal article" date="2023" name="Commun. Biol.">
        <title>Genome analysis of Parmales, the sister group of diatoms, reveals the evolutionary specialization of diatoms from phago-mixotrophs to photoautotrophs.</title>
        <authorList>
            <person name="Ban H."/>
            <person name="Sato S."/>
            <person name="Yoshikawa S."/>
            <person name="Yamada K."/>
            <person name="Nakamura Y."/>
            <person name="Ichinomiya M."/>
            <person name="Sato N."/>
            <person name="Blanc-Mathieu R."/>
            <person name="Endo H."/>
            <person name="Kuwata A."/>
            <person name="Ogata H."/>
        </authorList>
    </citation>
    <scope>NUCLEOTIDE SEQUENCE [LARGE SCALE GENOMIC DNA]</scope>
    <source>
        <strain evidence="7">NIES 3701</strain>
    </source>
</reference>
<evidence type="ECO:0000256" key="3">
    <source>
        <dbReference type="PIRSR" id="PIRSR606689-1"/>
    </source>
</evidence>
<organism evidence="6 7">
    <name type="scientific">Triparma strigata</name>
    <dbReference type="NCBI Taxonomy" id="1606541"/>
    <lineage>
        <taxon>Eukaryota</taxon>
        <taxon>Sar</taxon>
        <taxon>Stramenopiles</taxon>
        <taxon>Ochrophyta</taxon>
        <taxon>Bolidophyceae</taxon>
        <taxon>Parmales</taxon>
        <taxon>Triparmaceae</taxon>
        <taxon>Triparma</taxon>
    </lineage>
</organism>
<dbReference type="PANTHER" id="PTHR46688:SF1">
    <property type="entry name" value="ADP-RIBOSYLATION FACTOR-LIKE PROTEIN 16"/>
    <property type="match status" value="1"/>
</dbReference>
<dbReference type="PROSITE" id="PS51417">
    <property type="entry name" value="ARF"/>
    <property type="match status" value="1"/>
</dbReference>
<keyword evidence="2 3" id="KW-0342">GTP-binding</keyword>
<dbReference type="GO" id="GO:0046872">
    <property type="term" value="F:metal ion binding"/>
    <property type="evidence" value="ECO:0007669"/>
    <property type="project" value="UniProtKB-KW"/>
</dbReference>
<dbReference type="SUPFAM" id="SSF52540">
    <property type="entry name" value="P-loop containing nucleoside triphosphate hydrolases"/>
    <property type="match status" value="1"/>
</dbReference>